<organism evidence="2 3">
    <name type="scientific">Persicirhabdus sediminis</name>
    <dbReference type="NCBI Taxonomy" id="454144"/>
    <lineage>
        <taxon>Bacteria</taxon>
        <taxon>Pseudomonadati</taxon>
        <taxon>Verrucomicrobiota</taxon>
        <taxon>Verrucomicrobiia</taxon>
        <taxon>Verrucomicrobiales</taxon>
        <taxon>Verrucomicrobiaceae</taxon>
        <taxon>Persicirhabdus</taxon>
    </lineage>
</organism>
<keyword evidence="1" id="KW-0732">Signal</keyword>
<feature type="chain" id="PRO_5035149631" evidence="1">
    <location>
        <begin position="18"/>
        <end position="223"/>
    </location>
</feature>
<evidence type="ECO:0000256" key="1">
    <source>
        <dbReference type="SAM" id="SignalP"/>
    </source>
</evidence>
<dbReference type="InterPro" id="IPR013424">
    <property type="entry name" value="Ice-binding_C"/>
</dbReference>
<evidence type="ECO:0000313" key="2">
    <source>
        <dbReference type="EMBL" id="MBK1791009.1"/>
    </source>
</evidence>
<keyword evidence="3" id="KW-1185">Reference proteome</keyword>
<sequence length="223" mass="23867">MKYTLLLLASFTGLAHSATTFIDADFEAPHVLNTAPATGSGIGLVSTIDGGSPLIVTGEPASGNALSLQTGDAVIFEVGQRFSSYEISYDLTFMNFEGTASEFTFFIDTPIIRRVDIGSSETQIFIPGSSRNAELLILDDTNYSILHEVDTAADTWEISVNGSLLYSGQIGADGVEMIRFYNIGSAGAEVKLDNLLLTGNAIPEPNTSILLFVASIGLWKRKR</sequence>
<reference evidence="2" key="1">
    <citation type="submission" date="2021-01" db="EMBL/GenBank/DDBJ databases">
        <title>Modified the classification status of verrucomicrobia.</title>
        <authorList>
            <person name="Feng X."/>
        </authorList>
    </citation>
    <scope>NUCLEOTIDE SEQUENCE</scope>
    <source>
        <strain evidence="2">_KCTC 22039</strain>
    </source>
</reference>
<name>A0A8J7SJ05_9BACT</name>
<dbReference type="RefSeq" id="WP_200311028.1">
    <property type="nucleotide sequence ID" value="NZ_JAENIM010000039.1"/>
</dbReference>
<comment type="caution">
    <text evidence="2">The sequence shown here is derived from an EMBL/GenBank/DDBJ whole genome shotgun (WGS) entry which is preliminary data.</text>
</comment>
<feature type="signal peptide" evidence="1">
    <location>
        <begin position="1"/>
        <end position="17"/>
    </location>
</feature>
<accession>A0A8J7SJ05</accession>
<dbReference type="Proteomes" id="UP000624703">
    <property type="component" value="Unassembled WGS sequence"/>
</dbReference>
<dbReference type="AlphaFoldDB" id="A0A8J7SJ05"/>
<proteinExistence type="predicted"/>
<protein>
    <submittedName>
        <fullName evidence="2">PEP-CTERM sorting domain-containing protein</fullName>
    </submittedName>
</protein>
<gene>
    <name evidence="2" type="ORF">JIN82_07570</name>
</gene>
<evidence type="ECO:0000313" key="3">
    <source>
        <dbReference type="Proteomes" id="UP000624703"/>
    </source>
</evidence>
<dbReference type="NCBIfam" id="TIGR02595">
    <property type="entry name" value="PEP_CTERM"/>
    <property type="match status" value="1"/>
</dbReference>
<dbReference type="EMBL" id="JAENIM010000039">
    <property type="protein sequence ID" value="MBK1791009.1"/>
    <property type="molecule type" value="Genomic_DNA"/>
</dbReference>